<dbReference type="Pfam" id="PF00440">
    <property type="entry name" value="TetR_N"/>
    <property type="match status" value="1"/>
</dbReference>
<dbReference type="InterPro" id="IPR036271">
    <property type="entry name" value="Tet_transcr_reg_TetR-rel_C_sf"/>
</dbReference>
<organism evidence="4 5">
    <name type="scientific">Clostridium butyricum</name>
    <dbReference type="NCBI Taxonomy" id="1492"/>
    <lineage>
        <taxon>Bacteria</taxon>
        <taxon>Bacillati</taxon>
        <taxon>Bacillota</taxon>
        <taxon>Clostridia</taxon>
        <taxon>Eubacteriales</taxon>
        <taxon>Clostridiaceae</taxon>
        <taxon>Clostridium</taxon>
    </lineage>
</organism>
<dbReference type="Gene3D" id="1.10.357.10">
    <property type="entry name" value="Tetracycline Repressor, domain 2"/>
    <property type="match status" value="1"/>
</dbReference>
<dbReference type="InterPro" id="IPR013570">
    <property type="entry name" value="Tscrpt_reg_YsiA_C"/>
</dbReference>
<dbReference type="Pfam" id="PF08359">
    <property type="entry name" value="TetR_C_4"/>
    <property type="match status" value="1"/>
</dbReference>
<dbReference type="PANTHER" id="PTHR43479">
    <property type="entry name" value="ACREF/ENVCD OPERON REPRESSOR-RELATED"/>
    <property type="match status" value="1"/>
</dbReference>
<comment type="caution">
    <text evidence="4">The sequence shown here is derived from an EMBL/GenBank/DDBJ whole genome shotgun (WGS) entry which is preliminary data.</text>
</comment>
<dbReference type="InterPro" id="IPR001647">
    <property type="entry name" value="HTH_TetR"/>
</dbReference>
<accession>A0A512TSG5</accession>
<dbReference type="InterPro" id="IPR050624">
    <property type="entry name" value="HTH-type_Tx_Regulator"/>
</dbReference>
<gene>
    <name evidence="4" type="ORF">CBU02nite_36920</name>
</gene>
<evidence type="ECO:0000256" key="2">
    <source>
        <dbReference type="PROSITE-ProRule" id="PRU00335"/>
    </source>
</evidence>
<dbReference type="SUPFAM" id="SSF48498">
    <property type="entry name" value="Tetracyclin repressor-like, C-terminal domain"/>
    <property type="match status" value="1"/>
</dbReference>
<evidence type="ECO:0000256" key="1">
    <source>
        <dbReference type="ARBA" id="ARBA00023125"/>
    </source>
</evidence>
<protein>
    <submittedName>
        <fullName evidence="4">TetR family transcriptional regulator</fullName>
    </submittedName>
</protein>
<proteinExistence type="predicted"/>
<sequence>MNEGLTRKESITLSAIEIIDELGIQGFSIRELAKRQGIKEAAIYRHFKSKQDIVLSVLKIFSDFVETIINSINDKKLNSKEAIVFFIQSHTEFFEQHPSVTSIVFSEEIFRDNDVVATQMQDIFKMRSNYIIHLVEKAQILEEISKKFSCEELADLILGLLRRSTMKWRINDYNFSLTEKVLLILEKLL</sequence>
<dbReference type="Proteomes" id="UP000321089">
    <property type="component" value="Unassembled WGS sequence"/>
</dbReference>
<dbReference type="EMBL" id="BKBC01000084">
    <property type="protein sequence ID" value="GEQ23186.1"/>
    <property type="molecule type" value="Genomic_DNA"/>
</dbReference>
<dbReference type="GO" id="GO:0003677">
    <property type="term" value="F:DNA binding"/>
    <property type="evidence" value="ECO:0007669"/>
    <property type="project" value="UniProtKB-UniRule"/>
</dbReference>
<feature type="DNA-binding region" description="H-T-H motif" evidence="2">
    <location>
        <begin position="28"/>
        <end position="47"/>
    </location>
</feature>
<keyword evidence="1 2" id="KW-0238">DNA-binding</keyword>
<evidence type="ECO:0000313" key="4">
    <source>
        <dbReference type="EMBL" id="GEQ23186.1"/>
    </source>
</evidence>
<dbReference type="PRINTS" id="PR00455">
    <property type="entry name" value="HTHTETR"/>
</dbReference>
<dbReference type="PROSITE" id="PS50977">
    <property type="entry name" value="HTH_TETR_2"/>
    <property type="match status" value="1"/>
</dbReference>
<dbReference type="RefSeq" id="WP_171781579.1">
    <property type="nucleotide sequence ID" value="NZ_BKBC01000084.1"/>
</dbReference>
<name>A0A512TSG5_CLOBU</name>
<dbReference type="InterPro" id="IPR009057">
    <property type="entry name" value="Homeodomain-like_sf"/>
</dbReference>
<evidence type="ECO:0000313" key="5">
    <source>
        <dbReference type="Proteomes" id="UP000321089"/>
    </source>
</evidence>
<evidence type="ECO:0000259" key="3">
    <source>
        <dbReference type="PROSITE" id="PS50977"/>
    </source>
</evidence>
<reference evidence="4 5" key="1">
    <citation type="submission" date="2019-07" db="EMBL/GenBank/DDBJ databases">
        <title>Whole genome shotgun sequence of Clostridium butyricum NBRC 3858.</title>
        <authorList>
            <person name="Hosoyama A."/>
            <person name="Uohara A."/>
            <person name="Ohji S."/>
            <person name="Ichikawa N."/>
        </authorList>
    </citation>
    <scope>NUCLEOTIDE SEQUENCE [LARGE SCALE GENOMIC DNA]</scope>
    <source>
        <strain evidence="4 5">NBRC 3858</strain>
    </source>
</reference>
<feature type="domain" description="HTH tetR-type" evidence="3">
    <location>
        <begin position="5"/>
        <end position="65"/>
    </location>
</feature>
<dbReference type="AlphaFoldDB" id="A0A512TSG5"/>
<dbReference type="SUPFAM" id="SSF46689">
    <property type="entry name" value="Homeodomain-like"/>
    <property type="match status" value="1"/>
</dbReference>
<dbReference type="PANTHER" id="PTHR43479:SF11">
    <property type="entry name" value="ACREF_ENVCD OPERON REPRESSOR-RELATED"/>
    <property type="match status" value="1"/>
</dbReference>